<dbReference type="KEGG" id="dpd:Deipe_4256"/>
<evidence type="ECO:0000259" key="2">
    <source>
        <dbReference type="PROSITE" id="PS50110"/>
    </source>
</evidence>
<dbReference type="GO" id="GO:0003677">
    <property type="term" value="F:DNA binding"/>
    <property type="evidence" value="ECO:0007669"/>
    <property type="project" value="UniProtKB-KW"/>
</dbReference>
<dbReference type="HOGENOM" id="CLU_000445_69_17_0"/>
<protein>
    <submittedName>
        <fullName evidence="3">Response regulator containing a CheY-like receiver domain and an HTH DNA-binding domain protein</fullName>
    </submittedName>
</protein>
<dbReference type="CDD" id="cd17557">
    <property type="entry name" value="REC_Rcp-like"/>
    <property type="match status" value="1"/>
</dbReference>
<dbReference type="Gene3D" id="3.40.50.2300">
    <property type="match status" value="1"/>
</dbReference>
<dbReference type="OrthoDB" id="9785718at2"/>
<evidence type="ECO:0000256" key="1">
    <source>
        <dbReference type="PROSITE-ProRule" id="PRU00169"/>
    </source>
</evidence>
<sequence>MCQILLVEDNPLDVEFIRETLMQFPVSVTLHVARDGAEALDFLRNDGERQGPPRPDLILLDLRLPRRDGFEVLEVIKTHPLDRNIPVVVLTISNEEADAWRSYHLYANAFITKPADLQRFTETLHATVEFYCHVTLRPPKQPPQPRAPA</sequence>
<dbReference type="PATRIC" id="fig|937777.3.peg.4282"/>
<evidence type="ECO:0000313" key="4">
    <source>
        <dbReference type="Proteomes" id="UP000010467"/>
    </source>
</evidence>
<dbReference type="PANTHER" id="PTHR44520">
    <property type="entry name" value="RESPONSE REGULATOR RCP1-RELATED"/>
    <property type="match status" value="1"/>
</dbReference>
<reference evidence="4" key="1">
    <citation type="submission" date="2012-03" db="EMBL/GenBank/DDBJ databases">
        <title>Complete sequence of plasmid 1 of Deinococcus peraridilitoris DSM 19664.</title>
        <authorList>
            <person name="Lucas S."/>
            <person name="Copeland A."/>
            <person name="Lapidus A."/>
            <person name="Glavina del Rio T."/>
            <person name="Dalin E."/>
            <person name="Tice H."/>
            <person name="Bruce D."/>
            <person name="Goodwin L."/>
            <person name="Pitluck S."/>
            <person name="Peters L."/>
            <person name="Mikhailova N."/>
            <person name="Lu M."/>
            <person name="Kyrpides N."/>
            <person name="Mavromatis K."/>
            <person name="Ivanova N."/>
            <person name="Brettin T."/>
            <person name="Detter J.C."/>
            <person name="Han C."/>
            <person name="Larimer F."/>
            <person name="Land M."/>
            <person name="Hauser L."/>
            <person name="Markowitz V."/>
            <person name="Cheng J.-F."/>
            <person name="Hugenholtz P."/>
            <person name="Woyke T."/>
            <person name="Wu D."/>
            <person name="Pukall R."/>
            <person name="Steenblock K."/>
            <person name="Brambilla E."/>
            <person name="Klenk H.-P."/>
            <person name="Eisen J.A."/>
        </authorList>
    </citation>
    <scope>NUCLEOTIDE SEQUENCE [LARGE SCALE GENOMIC DNA]</scope>
    <source>
        <strain evidence="4">DSM 19664 / LMG 22246 / CIP 109416 / KR-200</strain>
        <plasmid evidence="4">Plasmid pDEIPE01</plasmid>
    </source>
</reference>
<feature type="modified residue" description="4-aspartylphosphate" evidence="1">
    <location>
        <position position="61"/>
    </location>
</feature>
<dbReference type="InterPro" id="IPR001789">
    <property type="entry name" value="Sig_transdc_resp-reg_receiver"/>
</dbReference>
<proteinExistence type="predicted"/>
<dbReference type="SUPFAM" id="SSF52172">
    <property type="entry name" value="CheY-like"/>
    <property type="match status" value="1"/>
</dbReference>
<organism evidence="3 4">
    <name type="scientific">Deinococcus peraridilitoris (strain DSM 19664 / LMG 22246 / CIP 109416 / KR-200)</name>
    <dbReference type="NCBI Taxonomy" id="937777"/>
    <lineage>
        <taxon>Bacteria</taxon>
        <taxon>Thermotogati</taxon>
        <taxon>Deinococcota</taxon>
        <taxon>Deinococci</taxon>
        <taxon>Deinococcales</taxon>
        <taxon>Deinococcaceae</taxon>
        <taxon>Deinococcus</taxon>
    </lineage>
</organism>
<dbReference type="GO" id="GO:0000160">
    <property type="term" value="P:phosphorelay signal transduction system"/>
    <property type="evidence" value="ECO:0007669"/>
    <property type="project" value="InterPro"/>
</dbReference>
<feature type="domain" description="Response regulatory" evidence="2">
    <location>
        <begin position="3"/>
        <end position="128"/>
    </location>
</feature>
<dbReference type="SMART" id="SM00448">
    <property type="entry name" value="REC"/>
    <property type="match status" value="1"/>
</dbReference>
<dbReference type="EMBL" id="CP003383">
    <property type="protein sequence ID" value="AFZ69607.1"/>
    <property type="molecule type" value="Genomic_DNA"/>
</dbReference>
<dbReference type="PROSITE" id="PS50110">
    <property type="entry name" value="RESPONSE_REGULATORY"/>
    <property type="match status" value="1"/>
</dbReference>
<dbReference type="InterPro" id="IPR052893">
    <property type="entry name" value="TCS_response_regulator"/>
</dbReference>
<dbReference type="AlphaFoldDB" id="L0A912"/>
<accession>L0A912</accession>
<evidence type="ECO:0000313" key="3">
    <source>
        <dbReference type="EMBL" id="AFZ69607.1"/>
    </source>
</evidence>
<keyword evidence="4" id="KW-1185">Reference proteome</keyword>
<dbReference type="RefSeq" id="WP_015231508.1">
    <property type="nucleotide sequence ID" value="NC_019789.1"/>
</dbReference>
<gene>
    <name evidence="3" type="ordered locus">Deipe_4256</name>
</gene>
<dbReference type="Pfam" id="PF00072">
    <property type="entry name" value="Response_reg"/>
    <property type="match status" value="1"/>
</dbReference>
<name>L0A912_DEIPD</name>
<geneLocation type="plasmid" evidence="3 4">
    <name>pDEIPE01</name>
</geneLocation>
<dbReference type="InterPro" id="IPR011006">
    <property type="entry name" value="CheY-like_superfamily"/>
</dbReference>
<dbReference type="Proteomes" id="UP000010467">
    <property type="component" value="Plasmid pDEIPE01"/>
</dbReference>
<keyword evidence="3" id="KW-0614">Plasmid</keyword>
<dbReference type="PANTHER" id="PTHR44520:SF2">
    <property type="entry name" value="RESPONSE REGULATOR RCP1"/>
    <property type="match status" value="1"/>
</dbReference>
<keyword evidence="3" id="KW-0238">DNA-binding</keyword>
<keyword evidence="1" id="KW-0597">Phosphoprotein</keyword>